<reference evidence="2" key="1">
    <citation type="submission" date="2021-01" db="EMBL/GenBank/DDBJ databases">
        <authorList>
            <consortium name="Genoscope - CEA"/>
            <person name="William W."/>
        </authorList>
    </citation>
    <scope>NUCLEOTIDE SEQUENCE</scope>
</reference>
<dbReference type="OrthoDB" id="301162at2759"/>
<proteinExistence type="predicted"/>
<gene>
    <name evidence="2" type="ORF">PSON_ATCC_30995.1.T0130193</name>
</gene>
<evidence type="ECO:0000313" key="3">
    <source>
        <dbReference type="Proteomes" id="UP000692954"/>
    </source>
</evidence>
<dbReference type="EMBL" id="CAJJDN010000013">
    <property type="protein sequence ID" value="CAD8059370.1"/>
    <property type="molecule type" value="Genomic_DNA"/>
</dbReference>
<evidence type="ECO:0000256" key="1">
    <source>
        <dbReference type="SAM" id="MobiDB-lite"/>
    </source>
</evidence>
<evidence type="ECO:0000313" key="2">
    <source>
        <dbReference type="EMBL" id="CAD8059370.1"/>
    </source>
</evidence>
<name>A0A8S1KV53_9CILI</name>
<dbReference type="Proteomes" id="UP000692954">
    <property type="component" value="Unassembled WGS sequence"/>
</dbReference>
<feature type="region of interest" description="Disordered" evidence="1">
    <location>
        <begin position="139"/>
        <end position="227"/>
    </location>
</feature>
<feature type="compositionally biased region" description="Polar residues" evidence="1">
    <location>
        <begin position="213"/>
        <end position="227"/>
    </location>
</feature>
<feature type="compositionally biased region" description="Polar residues" evidence="1">
    <location>
        <begin position="139"/>
        <end position="154"/>
    </location>
</feature>
<sequence>MKLGQFQSSETTFNTQECTNVTDKNDISQNLNFRDAQNLYTCDQQSDESFELVILSNQHPENEWIKKEQLIVVYLKSLGIQMKTDPLEKQEQFYIKPKRRVNKSSTMSFNTTSNNDVNDNKESTRNTIQQMSIEMNSIKQRRTPNTTPQSSPLITKNLEKQEPLKKQRMSIFQKMKGQSQAFSSSDEEEIKENIKRNQYQLSNEKYDGKSDSSENNIENSYFQNLCE</sequence>
<protein>
    <submittedName>
        <fullName evidence="2">Uncharacterized protein</fullName>
    </submittedName>
</protein>
<comment type="caution">
    <text evidence="2">The sequence shown here is derived from an EMBL/GenBank/DDBJ whole genome shotgun (WGS) entry which is preliminary data.</text>
</comment>
<dbReference type="AlphaFoldDB" id="A0A8S1KV53"/>
<keyword evidence="3" id="KW-1185">Reference proteome</keyword>
<organism evidence="2 3">
    <name type="scientific">Paramecium sonneborni</name>
    <dbReference type="NCBI Taxonomy" id="65129"/>
    <lineage>
        <taxon>Eukaryota</taxon>
        <taxon>Sar</taxon>
        <taxon>Alveolata</taxon>
        <taxon>Ciliophora</taxon>
        <taxon>Intramacronucleata</taxon>
        <taxon>Oligohymenophorea</taxon>
        <taxon>Peniculida</taxon>
        <taxon>Parameciidae</taxon>
        <taxon>Paramecium</taxon>
    </lineage>
</organism>
<accession>A0A8S1KV53</accession>